<dbReference type="InterPro" id="IPR012334">
    <property type="entry name" value="Pectin_lyas_fold"/>
</dbReference>
<dbReference type="InterPro" id="IPR011050">
    <property type="entry name" value="Pectin_lyase_fold/virulence"/>
</dbReference>
<dbReference type="AlphaFoldDB" id="A0A9Q1JEV9"/>
<proteinExistence type="predicted"/>
<organism evidence="1 2">
    <name type="scientific">Carnegiea gigantea</name>
    <dbReference type="NCBI Taxonomy" id="171969"/>
    <lineage>
        <taxon>Eukaryota</taxon>
        <taxon>Viridiplantae</taxon>
        <taxon>Streptophyta</taxon>
        <taxon>Embryophyta</taxon>
        <taxon>Tracheophyta</taxon>
        <taxon>Spermatophyta</taxon>
        <taxon>Magnoliopsida</taxon>
        <taxon>eudicotyledons</taxon>
        <taxon>Gunneridae</taxon>
        <taxon>Pentapetalae</taxon>
        <taxon>Caryophyllales</taxon>
        <taxon>Cactineae</taxon>
        <taxon>Cactaceae</taxon>
        <taxon>Cactoideae</taxon>
        <taxon>Echinocereeae</taxon>
        <taxon>Carnegiea</taxon>
    </lineage>
</organism>
<dbReference type="PANTHER" id="PTHR31683">
    <property type="entry name" value="PECTATE LYASE 18-RELATED"/>
    <property type="match status" value="1"/>
</dbReference>
<protein>
    <submittedName>
        <fullName evidence="1">Uncharacterized protein</fullName>
    </submittedName>
</protein>
<reference evidence="1" key="1">
    <citation type="submission" date="2022-04" db="EMBL/GenBank/DDBJ databases">
        <title>Carnegiea gigantea Genome sequencing and assembly v2.</title>
        <authorList>
            <person name="Copetti D."/>
            <person name="Sanderson M.J."/>
            <person name="Burquez A."/>
            <person name="Wojciechowski M.F."/>
        </authorList>
    </citation>
    <scope>NUCLEOTIDE SEQUENCE</scope>
    <source>
        <strain evidence="1">SGP5-SGP5p</strain>
        <tissue evidence="1">Aerial part</tissue>
    </source>
</reference>
<evidence type="ECO:0000313" key="1">
    <source>
        <dbReference type="EMBL" id="KAJ8420887.1"/>
    </source>
</evidence>
<dbReference type="PANTHER" id="PTHR31683:SF69">
    <property type="entry name" value="PECTATE LYASE 7-RELATED"/>
    <property type="match status" value="1"/>
</dbReference>
<keyword evidence="2" id="KW-1185">Reference proteome</keyword>
<comment type="caution">
    <text evidence="1">The sequence shown here is derived from an EMBL/GenBank/DDBJ whole genome shotgun (WGS) entry which is preliminary data.</text>
</comment>
<accession>A0A9Q1JEV9</accession>
<dbReference type="InterPro" id="IPR045032">
    <property type="entry name" value="PEL"/>
</dbReference>
<name>A0A9Q1JEV9_9CARY</name>
<dbReference type="Proteomes" id="UP001153076">
    <property type="component" value="Unassembled WGS sequence"/>
</dbReference>
<dbReference type="SUPFAM" id="SSF51126">
    <property type="entry name" value="Pectin lyase-like"/>
    <property type="match status" value="1"/>
</dbReference>
<evidence type="ECO:0000313" key="2">
    <source>
        <dbReference type="Proteomes" id="UP001153076"/>
    </source>
</evidence>
<sequence length="156" mass="16958">MEACTPYPFSVANKINHQAQIVVLASTKTEKGQSSAHLDSKVEPLGALLQGGTLRHAIIQEESPWIIVFILLTIRFNHELVMTSHETINVCGANVVMEGGAGITVQNVENEHSSQIGQMIGASTIHSGFRTKSDGAWQSIMGSHHIWINPVFLSQC</sequence>
<dbReference type="Gene3D" id="2.160.20.10">
    <property type="entry name" value="Single-stranded right-handed beta-helix, Pectin lyase-like"/>
    <property type="match status" value="1"/>
</dbReference>
<dbReference type="EMBL" id="JAKOGI010003075">
    <property type="protein sequence ID" value="KAJ8420887.1"/>
    <property type="molecule type" value="Genomic_DNA"/>
</dbReference>
<dbReference type="GO" id="GO:0030570">
    <property type="term" value="F:pectate lyase activity"/>
    <property type="evidence" value="ECO:0007669"/>
    <property type="project" value="InterPro"/>
</dbReference>
<gene>
    <name evidence="1" type="ORF">Cgig2_021822</name>
</gene>